<dbReference type="CDD" id="cd00037">
    <property type="entry name" value="CLECT"/>
    <property type="match status" value="1"/>
</dbReference>
<dbReference type="PROSITE" id="PS50041">
    <property type="entry name" value="C_TYPE_LECTIN_2"/>
    <property type="match status" value="1"/>
</dbReference>
<dbReference type="InterPro" id="IPR016186">
    <property type="entry name" value="C-type_lectin-like/link_sf"/>
</dbReference>
<gene>
    <name evidence="3" type="ORF">MNOR_LOCUS10735</name>
</gene>
<comment type="caution">
    <text evidence="3">The sequence shown here is derived from an EMBL/GenBank/DDBJ whole genome shotgun (WGS) entry which is preliminary data.</text>
</comment>
<dbReference type="SMART" id="SM00034">
    <property type="entry name" value="CLECT"/>
    <property type="match status" value="1"/>
</dbReference>
<dbReference type="InterPro" id="IPR050111">
    <property type="entry name" value="C-type_lectin/snaclec_domain"/>
</dbReference>
<keyword evidence="4" id="KW-1185">Reference proteome</keyword>
<dbReference type="EMBL" id="CAXKWB010005503">
    <property type="protein sequence ID" value="CAL4078734.1"/>
    <property type="molecule type" value="Genomic_DNA"/>
</dbReference>
<dbReference type="Gene3D" id="3.10.100.10">
    <property type="entry name" value="Mannose-Binding Protein A, subunit A"/>
    <property type="match status" value="1"/>
</dbReference>
<feature type="chain" id="PRO_5043685349" description="C-type lectin domain-containing protein" evidence="1">
    <location>
        <begin position="29"/>
        <end position="368"/>
    </location>
</feature>
<dbReference type="SUPFAM" id="SSF56436">
    <property type="entry name" value="C-type lectin-like"/>
    <property type="match status" value="1"/>
</dbReference>
<dbReference type="PANTHER" id="PTHR22803">
    <property type="entry name" value="MANNOSE, PHOSPHOLIPASE, LECTIN RECEPTOR RELATED"/>
    <property type="match status" value="1"/>
</dbReference>
<dbReference type="Proteomes" id="UP001497623">
    <property type="component" value="Unassembled WGS sequence"/>
</dbReference>
<dbReference type="InterPro" id="IPR016187">
    <property type="entry name" value="CTDL_fold"/>
</dbReference>
<evidence type="ECO:0000256" key="1">
    <source>
        <dbReference type="SAM" id="SignalP"/>
    </source>
</evidence>
<dbReference type="AlphaFoldDB" id="A0AAV2QEJ0"/>
<feature type="signal peptide" evidence="1">
    <location>
        <begin position="1"/>
        <end position="28"/>
    </location>
</feature>
<evidence type="ECO:0000313" key="4">
    <source>
        <dbReference type="Proteomes" id="UP001497623"/>
    </source>
</evidence>
<reference evidence="3 4" key="1">
    <citation type="submission" date="2024-05" db="EMBL/GenBank/DDBJ databases">
        <authorList>
            <person name="Wallberg A."/>
        </authorList>
    </citation>
    <scope>NUCLEOTIDE SEQUENCE [LARGE SCALE GENOMIC DNA]</scope>
</reference>
<organism evidence="3 4">
    <name type="scientific">Meganyctiphanes norvegica</name>
    <name type="common">Northern krill</name>
    <name type="synonym">Thysanopoda norvegica</name>
    <dbReference type="NCBI Taxonomy" id="48144"/>
    <lineage>
        <taxon>Eukaryota</taxon>
        <taxon>Metazoa</taxon>
        <taxon>Ecdysozoa</taxon>
        <taxon>Arthropoda</taxon>
        <taxon>Crustacea</taxon>
        <taxon>Multicrustacea</taxon>
        <taxon>Malacostraca</taxon>
        <taxon>Eumalacostraca</taxon>
        <taxon>Eucarida</taxon>
        <taxon>Euphausiacea</taxon>
        <taxon>Euphausiidae</taxon>
        <taxon>Meganyctiphanes</taxon>
    </lineage>
</organism>
<keyword evidence="1" id="KW-0732">Signal</keyword>
<sequence length="368" mass="41640">MMTREDMITRWRPAISLILTVLVALTDASTVSQEHLTAAGGRVNESLQYLHQQLQDLASAVQELQSNKQGWLSKESLMYDEQMSLRQDLDQCRTDLTNMDQRVVFLEGEVNIINFLQSTVRDLQEQDRLMYQEVSSISRNCQACRGVGKLQRKVENLSNSVTDLSEAVDNQLPELHIKMASLDTGLQKMSNLEAETAELQVSVGLALHQLSNVTQQVEAVATHKEQRLHKTLVLCPDGYQKVGSLCLQLVENQMSWEEARSHCRNLGIMAGGRGELAVPEDIEDFRNHIRTLQSRSNYLWVGGHRDEVSGWQWTAKEGSPWPADTFPWDKGEPDNRSNQIHLCIKSHSNLKFHDCQDTALLGAICQIF</sequence>
<accession>A0AAV2QEJ0</accession>
<feature type="domain" description="C-type lectin" evidence="2">
    <location>
        <begin position="242"/>
        <end position="366"/>
    </location>
</feature>
<dbReference type="InterPro" id="IPR001304">
    <property type="entry name" value="C-type_lectin-like"/>
</dbReference>
<protein>
    <recommendedName>
        <fullName evidence="2">C-type lectin domain-containing protein</fullName>
    </recommendedName>
</protein>
<proteinExistence type="predicted"/>
<dbReference type="Pfam" id="PF00059">
    <property type="entry name" value="Lectin_C"/>
    <property type="match status" value="1"/>
</dbReference>
<evidence type="ECO:0000259" key="2">
    <source>
        <dbReference type="PROSITE" id="PS50041"/>
    </source>
</evidence>
<name>A0AAV2QEJ0_MEGNR</name>
<evidence type="ECO:0000313" key="3">
    <source>
        <dbReference type="EMBL" id="CAL4078734.1"/>
    </source>
</evidence>